<dbReference type="Pfam" id="PF13383">
    <property type="entry name" value="Methyltransf_22"/>
    <property type="match status" value="2"/>
</dbReference>
<dbReference type="AlphaFoldDB" id="A0AA36B6H7"/>
<protein>
    <recommendedName>
        <fullName evidence="1">Methyltransferase domain-containing protein</fullName>
    </recommendedName>
</protein>
<gene>
    <name evidence="2" type="ORF">OCTVUL_1B009452</name>
</gene>
<evidence type="ECO:0000259" key="1">
    <source>
        <dbReference type="Pfam" id="PF13383"/>
    </source>
</evidence>
<evidence type="ECO:0000313" key="3">
    <source>
        <dbReference type="Proteomes" id="UP001162480"/>
    </source>
</evidence>
<keyword evidence="3" id="KW-1185">Reference proteome</keyword>
<reference evidence="2" key="1">
    <citation type="submission" date="2023-08" db="EMBL/GenBank/DDBJ databases">
        <authorList>
            <person name="Alioto T."/>
            <person name="Alioto T."/>
            <person name="Gomez Garrido J."/>
        </authorList>
    </citation>
    <scope>NUCLEOTIDE SEQUENCE</scope>
</reference>
<name>A0AA36B6H7_OCTVU</name>
<dbReference type="Proteomes" id="UP001162480">
    <property type="component" value="Chromosome 9"/>
</dbReference>
<sequence>MIILPSTEELDAKSASELEDLFHGFMSQIQVQCNKIARVGSHGDGGWNVCLDKGYFPMVPCLVYSFGIGLESSFDVEMQKIFSCEVHSFDPFVNKTGIPNLSLMNFHSIGIMDRTDVVSDRVFMTLSDIRKYLNHTENVFILKMDIEMAEWRSLTKAISDGELDHVKQLLVEFHVLYYTAESKWNVFHNAFIIIKKLMDLNFRTFSITKNEDCNYVSHKNILLTKCYNVHMIKILPSEENLDAKSASDLEEIYHRIGLDSSFDVEMDAYYGCEVHSFDPFVPVSQIPYLLSLNYHAIGISGKTGIVNGTQLMTLFDIRKHLNHTKKNISILKMDVENDEWNSLIKAMSDGELDHVKQLLVEFHSYFSEASKWNVHRNALNVVKKLMDLNFRIFSIEKNNACIYISDRNILLTKCYNVHMVK</sequence>
<accession>A0AA36B6H7</accession>
<dbReference type="EMBL" id="OX597822">
    <property type="protein sequence ID" value="CAI9727562.1"/>
    <property type="molecule type" value="Genomic_DNA"/>
</dbReference>
<dbReference type="InterPro" id="IPR026913">
    <property type="entry name" value="METTL24"/>
</dbReference>
<organism evidence="2 3">
    <name type="scientific">Octopus vulgaris</name>
    <name type="common">Common octopus</name>
    <dbReference type="NCBI Taxonomy" id="6645"/>
    <lineage>
        <taxon>Eukaryota</taxon>
        <taxon>Metazoa</taxon>
        <taxon>Spiralia</taxon>
        <taxon>Lophotrochozoa</taxon>
        <taxon>Mollusca</taxon>
        <taxon>Cephalopoda</taxon>
        <taxon>Coleoidea</taxon>
        <taxon>Octopodiformes</taxon>
        <taxon>Octopoda</taxon>
        <taxon>Incirrata</taxon>
        <taxon>Octopodidae</taxon>
        <taxon>Octopus</taxon>
    </lineage>
</organism>
<dbReference type="PANTHER" id="PTHR32026">
    <property type="entry name" value="METHYLTRANSFERASE-LIKE PROTEIN 24"/>
    <property type="match status" value="1"/>
</dbReference>
<evidence type="ECO:0000313" key="2">
    <source>
        <dbReference type="EMBL" id="CAI9727562.1"/>
    </source>
</evidence>
<dbReference type="InterPro" id="IPR025714">
    <property type="entry name" value="Methyltranfer_dom"/>
</dbReference>
<feature type="domain" description="Methyltransferase" evidence="1">
    <location>
        <begin position="30"/>
        <end position="207"/>
    </location>
</feature>
<proteinExistence type="predicted"/>
<feature type="domain" description="Methyltransferase" evidence="1">
    <location>
        <begin position="271"/>
        <end position="399"/>
    </location>
</feature>
<dbReference type="PANTHER" id="PTHR32026:SF10">
    <property type="entry name" value="METHYLTRANSFERASE-LIKE PROTEIN 24-RELATED"/>
    <property type="match status" value="1"/>
</dbReference>